<dbReference type="STRING" id="1489064.WH96_04110"/>
<dbReference type="GO" id="GO:0000155">
    <property type="term" value="F:phosphorelay sensor kinase activity"/>
    <property type="evidence" value="ECO:0007669"/>
    <property type="project" value="InterPro"/>
</dbReference>
<dbReference type="Pfam" id="PF13185">
    <property type="entry name" value="GAF_2"/>
    <property type="match status" value="1"/>
</dbReference>
<keyword evidence="10" id="KW-1185">Reference proteome</keyword>
<dbReference type="SMART" id="SM00065">
    <property type="entry name" value="GAF"/>
    <property type="match status" value="1"/>
</dbReference>
<dbReference type="PRINTS" id="PR00344">
    <property type="entry name" value="BCTRLSENSOR"/>
</dbReference>
<dbReference type="Proteomes" id="UP000035444">
    <property type="component" value="Unassembled WGS sequence"/>
</dbReference>
<dbReference type="SUPFAM" id="SSF55785">
    <property type="entry name" value="PYP-like sensor domain (PAS domain)"/>
    <property type="match status" value="1"/>
</dbReference>
<name>A0A0H2MGQ1_9PROT</name>
<dbReference type="PATRIC" id="fig|1489064.4.peg.2004"/>
<dbReference type="InterPro" id="IPR029016">
    <property type="entry name" value="GAF-like_dom_sf"/>
</dbReference>
<dbReference type="InterPro" id="IPR003018">
    <property type="entry name" value="GAF"/>
</dbReference>
<keyword evidence="4" id="KW-0808">Transferase</keyword>
<dbReference type="InterPro" id="IPR004358">
    <property type="entry name" value="Sig_transdc_His_kin-like_C"/>
</dbReference>
<dbReference type="InterPro" id="IPR036097">
    <property type="entry name" value="HisK_dim/P_sf"/>
</dbReference>
<dbReference type="InterPro" id="IPR036890">
    <property type="entry name" value="HATPase_C_sf"/>
</dbReference>
<keyword evidence="6" id="KW-0902">Two-component regulatory system</keyword>
<evidence type="ECO:0000313" key="10">
    <source>
        <dbReference type="Proteomes" id="UP000035444"/>
    </source>
</evidence>
<dbReference type="OrthoDB" id="1931120at2"/>
<dbReference type="PANTHER" id="PTHR43711:SF1">
    <property type="entry name" value="HISTIDINE KINASE 1"/>
    <property type="match status" value="1"/>
</dbReference>
<sequence length="542" mass="60502">MDQPPIFDSFIDGPAKDLLRLINNHALVYILSDDGILKYSNQKLADLSGFTVDELEGMSVQNLRSQYHPDSFYEEMWAILRQGGTWTGELCCMGRSGTYYWEELSICPLELKGDANKYYLGVSADISLLKSREKTMEAYNEMLINITKGMPLKENFVQLIHNVEAIFPHMNCAIMLSENENYLRSFAGPSIPVDYSDAVDGIEIGETVGSCGAAAKTQKLVIVEDLYNHPNWAPYLDVIKKTDYHACWSHPIVSSGGRTYGTFAIYYKTTRGPTEIELNLIQSLAYSCHGAIESHNARYELIEQRNRAETANHAKSQFLANMSHELRTPLNAVLGFSEILEKELFGPLGNSKYKTYAEDIQTSAHFLLDIIGDILDISLIEAGKISPEPENLPVKKLMGCCIQLVKNRANEKSVAYEIIEPEGDYYIYADKQHVKQIIANLLINAIKFTPSKGKVILTAEINKPEYIDFIIKDNGIGITEENLERVMEPFSQVADSMTRAHEGVGLGLSLAKKLAVAQGGDLRLESAYGEGTSVFVSLPLQY</sequence>
<dbReference type="AlphaFoldDB" id="A0A0H2MGQ1"/>
<dbReference type="Pfam" id="PF00512">
    <property type="entry name" value="HisKA"/>
    <property type="match status" value="1"/>
</dbReference>
<dbReference type="CDD" id="cd00130">
    <property type="entry name" value="PAS"/>
    <property type="match status" value="1"/>
</dbReference>
<dbReference type="Gene3D" id="3.30.450.20">
    <property type="entry name" value="PAS domain"/>
    <property type="match status" value="1"/>
</dbReference>
<evidence type="ECO:0000256" key="3">
    <source>
        <dbReference type="ARBA" id="ARBA00022553"/>
    </source>
</evidence>
<dbReference type="Pfam" id="PF13426">
    <property type="entry name" value="PAS_9"/>
    <property type="match status" value="1"/>
</dbReference>
<comment type="catalytic activity">
    <reaction evidence="1">
        <text>ATP + protein L-histidine = ADP + protein N-phospho-L-histidine.</text>
        <dbReference type="EC" id="2.7.13.3"/>
    </reaction>
</comment>
<dbReference type="SMART" id="SM00387">
    <property type="entry name" value="HATPase_c"/>
    <property type="match status" value="1"/>
</dbReference>
<feature type="domain" description="PAS" evidence="8">
    <location>
        <begin position="28"/>
        <end position="71"/>
    </location>
</feature>
<dbReference type="InterPro" id="IPR003594">
    <property type="entry name" value="HATPase_dom"/>
</dbReference>
<dbReference type="PANTHER" id="PTHR43711">
    <property type="entry name" value="TWO-COMPONENT HISTIDINE KINASE"/>
    <property type="match status" value="1"/>
</dbReference>
<evidence type="ECO:0000256" key="2">
    <source>
        <dbReference type="ARBA" id="ARBA00012438"/>
    </source>
</evidence>
<dbReference type="InterPro" id="IPR003661">
    <property type="entry name" value="HisK_dim/P_dom"/>
</dbReference>
<dbReference type="PROSITE" id="PS50112">
    <property type="entry name" value="PAS"/>
    <property type="match status" value="1"/>
</dbReference>
<dbReference type="NCBIfam" id="TIGR00229">
    <property type="entry name" value="sensory_box"/>
    <property type="match status" value="1"/>
</dbReference>
<evidence type="ECO:0000259" key="8">
    <source>
        <dbReference type="PROSITE" id="PS50112"/>
    </source>
</evidence>
<dbReference type="EC" id="2.7.13.3" evidence="2"/>
<dbReference type="Gene3D" id="1.10.287.130">
    <property type="match status" value="1"/>
</dbReference>
<proteinExistence type="predicted"/>
<dbReference type="Gene3D" id="3.30.565.10">
    <property type="entry name" value="Histidine kinase-like ATPase, C-terminal domain"/>
    <property type="match status" value="1"/>
</dbReference>
<feature type="domain" description="Histidine kinase" evidence="7">
    <location>
        <begin position="321"/>
        <end position="542"/>
    </location>
</feature>
<reference evidence="9 10" key="1">
    <citation type="submission" date="2015-03" db="EMBL/GenBank/DDBJ databases">
        <title>Genome Sequence of Kiloniella spongiae MEBiC09566, isolated from a marine sponge.</title>
        <authorList>
            <person name="Shao Z."/>
            <person name="Wang L."/>
            <person name="Li X."/>
        </authorList>
    </citation>
    <scope>NUCLEOTIDE SEQUENCE [LARGE SCALE GENOMIC DNA]</scope>
    <source>
        <strain evidence="9 10">MEBiC09566</strain>
    </source>
</reference>
<dbReference type="Gene3D" id="3.30.450.40">
    <property type="match status" value="1"/>
</dbReference>
<evidence type="ECO:0000256" key="5">
    <source>
        <dbReference type="ARBA" id="ARBA00022777"/>
    </source>
</evidence>
<dbReference type="InterPro" id="IPR005467">
    <property type="entry name" value="His_kinase_dom"/>
</dbReference>
<dbReference type="EMBL" id="LAQL01000003">
    <property type="protein sequence ID" value="KLN61558.1"/>
    <property type="molecule type" value="Genomic_DNA"/>
</dbReference>
<evidence type="ECO:0000256" key="4">
    <source>
        <dbReference type="ARBA" id="ARBA00022679"/>
    </source>
</evidence>
<dbReference type="SMART" id="SM00388">
    <property type="entry name" value="HisKA"/>
    <property type="match status" value="1"/>
</dbReference>
<dbReference type="SUPFAM" id="SSF55781">
    <property type="entry name" value="GAF domain-like"/>
    <property type="match status" value="1"/>
</dbReference>
<dbReference type="SUPFAM" id="SSF47384">
    <property type="entry name" value="Homodimeric domain of signal transducing histidine kinase"/>
    <property type="match status" value="1"/>
</dbReference>
<dbReference type="InterPro" id="IPR050736">
    <property type="entry name" value="Sensor_HK_Regulatory"/>
</dbReference>
<evidence type="ECO:0000256" key="6">
    <source>
        <dbReference type="ARBA" id="ARBA00023012"/>
    </source>
</evidence>
<dbReference type="Pfam" id="PF02518">
    <property type="entry name" value="HATPase_c"/>
    <property type="match status" value="1"/>
</dbReference>
<evidence type="ECO:0000256" key="1">
    <source>
        <dbReference type="ARBA" id="ARBA00000085"/>
    </source>
</evidence>
<evidence type="ECO:0000313" key="9">
    <source>
        <dbReference type="EMBL" id="KLN61558.1"/>
    </source>
</evidence>
<evidence type="ECO:0000259" key="7">
    <source>
        <dbReference type="PROSITE" id="PS50109"/>
    </source>
</evidence>
<dbReference type="SUPFAM" id="SSF55874">
    <property type="entry name" value="ATPase domain of HSP90 chaperone/DNA topoisomerase II/histidine kinase"/>
    <property type="match status" value="1"/>
</dbReference>
<dbReference type="CDD" id="cd00082">
    <property type="entry name" value="HisKA"/>
    <property type="match status" value="1"/>
</dbReference>
<dbReference type="RefSeq" id="WP_047762893.1">
    <property type="nucleotide sequence ID" value="NZ_LAQL01000003.1"/>
</dbReference>
<protein>
    <recommendedName>
        <fullName evidence="2">histidine kinase</fullName>
        <ecNumber evidence="2">2.7.13.3</ecNumber>
    </recommendedName>
</protein>
<organism evidence="9 10">
    <name type="scientific">Kiloniella spongiae</name>
    <dbReference type="NCBI Taxonomy" id="1489064"/>
    <lineage>
        <taxon>Bacteria</taxon>
        <taxon>Pseudomonadati</taxon>
        <taxon>Pseudomonadota</taxon>
        <taxon>Alphaproteobacteria</taxon>
        <taxon>Rhodospirillales</taxon>
        <taxon>Kiloniellaceae</taxon>
        <taxon>Kiloniella</taxon>
    </lineage>
</organism>
<keyword evidence="5" id="KW-0418">Kinase</keyword>
<dbReference type="InterPro" id="IPR000014">
    <property type="entry name" value="PAS"/>
</dbReference>
<dbReference type="PROSITE" id="PS50109">
    <property type="entry name" value="HIS_KIN"/>
    <property type="match status" value="1"/>
</dbReference>
<keyword evidence="3" id="KW-0597">Phosphoprotein</keyword>
<comment type="caution">
    <text evidence="9">The sequence shown here is derived from an EMBL/GenBank/DDBJ whole genome shotgun (WGS) entry which is preliminary data.</text>
</comment>
<gene>
    <name evidence="9" type="ORF">WH96_04110</name>
</gene>
<accession>A0A0H2MGQ1</accession>
<dbReference type="InterPro" id="IPR035965">
    <property type="entry name" value="PAS-like_dom_sf"/>
</dbReference>